<protein>
    <submittedName>
        <fullName evidence="2">Uncharacterized protein</fullName>
    </submittedName>
</protein>
<name>A0A7S1TQY7_9STRA</name>
<sequence>MQSRDNAKLMREAATLTQELNELRREARDIDMQRKVLFKTILDRGIDPEAVGFEDAMEDPSLSAMVQPGGSASAFMKGQTNRNGSAEGVTELEDLVAVQEEQLQMLEARAGELRAQVASA</sequence>
<evidence type="ECO:0000256" key="1">
    <source>
        <dbReference type="SAM" id="Coils"/>
    </source>
</evidence>
<feature type="coiled-coil region" evidence="1">
    <location>
        <begin position="6"/>
        <end position="33"/>
    </location>
</feature>
<accession>A0A7S1TQY7</accession>
<organism evidence="2">
    <name type="scientific">Phaeomonas parva</name>
    <dbReference type="NCBI Taxonomy" id="124430"/>
    <lineage>
        <taxon>Eukaryota</taxon>
        <taxon>Sar</taxon>
        <taxon>Stramenopiles</taxon>
        <taxon>Ochrophyta</taxon>
        <taxon>Pinguiophyceae</taxon>
        <taxon>Pinguiochrysidales</taxon>
        <taxon>Pinguiochrysidaceae</taxon>
        <taxon>Phaeomonas</taxon>
    </lineage>
</organism>
<feature type="coiled-coil region" evidence="1">
    <location>
        <begin position="89"/>
        <end position="116"/>
    </location>
</feature>
<reference evidence="2" key="1">
    <citation type="submission" date="2021-01" db="EMBL/GenBank/DDBJ databases">
        <authorList>
            <person name="Corre E."/>
            <person name="Pelletier E."/>
            <person name="Niang G."/>
            <person name="Scheremetjew M."/>
            <person name="Finn R."/>
            <person name="Kale V."/>
            <person name="Holt S."/>
            <person name="Cochrane G."/>
            <person name="Meng A."/>
            <person name="Brown T."/>
            <person name="Cohen L."/>
        </authorList>
    </citation>
    <scope>NUCLEOTIDE SEQUENCE</scope>
    <source>
        <strain evidence="2">CCMP2877</strain>
    </source>
</reference>
<evidence type="ECO:0000313" key="2">
    <source>
        <dbReference type="EMBL" id="CAD9244198.1"/>
    </source>
</evidence>
<keyword evidence="1" id="KW-0175">Coiled coil</keyword>
<dbReference type="AlphaFoldDB" id="A0A7S1TQY7"/>
<gene>
    <name evidence="2" type="ORF">PPAR1163_LOCUS2546</name>
</gene>
<dbReference type="EMBL" id="HBGJ01004272">
    <property type="protein sequence ID" value="CAD9244198.1"/>
    <property type="molecule type" value="Transcribed_RNA"/>
</dbReference>
<proteinExistence type="predicted"/>